<evidence type="ECO:0000313" key="3">
    <source>
        <dbReference type="WBParaSite" id="PEQ_0001296701-mRNA-1"/>
    </source>
</evidence>
<evidence type="ECO:0000256" key="1">
    <source>
        <dbReference type="SAM" id="MobiDB-lite"/>
    </source>
</evidence>
<sequence length="97" mass="11000">MDRCQLRSELHPESKAGGDRSEMDKAIVMYAPARFPVNEQKKTLAVFRRLCGFPFDNGTDSVTRPSDRSIAVNTKADIESIIAEKNKFFHVNARHPH</sequence>
<accession>A0A914S3Q8</accession>
<proteinExistence type="predicted"/>
<dbReference type="WBParaSite" id="PEQ_0001296701-mRNA-1">
    <property type="protein sequence ID" value="PEQ_0001296701-mRNA-1"/>
    <property type="gene ID" value="PEQ_0001296701"/>
</dbReference>
<dbReference type="AlphaFoldDB" id="A0A914S3Q8"/>
<reference evidence="3" key="1">
    <citation type="submission" date="2022-11" db="UniProtKB">
        <authorList>
            <consortium name="WormBaseParasite"/>
        </authorList>
    </citation>
    <scope>IDENTIFICATION</scope>
</reference>
<feature type="region of interest" description="Disordered" evidence="1">
    <location>
        <begin position="1"/>
        <end position="23"/>
    </location>
</feature>
<keyword evidence="2" id="KW-1185">Reference proteome</keyword>
<dbReference type="Proteomes" id="UP000887564">
    <property type="component" value="Unplaced"/>
</dbReference>
<name>A0A914S3Q8_PAREQ</name>
<protein>
    <submittedName>
        <fullName evidence="3">Uncharacterized protein</fullName>
    </submittedName>
</protein>
<evidence type="ECO:0000313" key="2">
    <source>
        <dbReference type="Proteomes" id="UP000887564"/>
    </source>
</evidence>
<organism evidence="2 3">
    <name type="scientific">Parascaris equorum</name>
    <name type="common">Equine roundworm</name>
    <dbReference type="NCBI Taxonomy" id="6256"/>
    <lineage>
        <taxon>Eukaryota</taxon>
        <taxon>Metazoa</taxon>
        <taxon>Ecdysozoa</taxon>
        <taxon>Nematoda</taxon>
        <taxon>Chromadorea</taxon>
        <taxon>Rhabditida</taxon>
        <taxon>Spirurina</taxon>
        <taxon>Ascaridomorpha</taxon>
        <taxon>Ascaridoidea</taxon>
        <taxon>Ascarididae</taxon>
        <taxon>Parascaris</taxon>
    </lineage>
</organism>